<reference evidence="1 2" key="1">
    <citation type="submission" date="2017-11" db="EMBL/GenBank/DDBJ databases">
        <authorList>
            <person name="Han C.G."/>
        </authorList>
    </citation>
    <scope>NUCLEOTIDE SEQUENCE [LARGE SCALE GENOMIC DNA]</scope>
    <source>
        <strain evidence="1 2">HCNT1</strain>
    </source>
</reference>
<name>A0A2N0DHD5_RHISU</name>
<comment type="caution">
    <text evidence="1">The sequence shown here is derived from an EMBL/GenBank/DDBJ whole genome shotgun (WGS) entry which is preliminary data.</text>
</comment>
<gene>
    <name evidence="1" type="ORF">CWR43_00335</name>
</gene>
<sequence length="77" mass="8867">MLIGGHFLVFVRRKLFINQPPDGTLISINRAACLSKFRAWQQDALDGRGNLDLRQRRLRKINAGMNHSDEHSTLQPR</sequence>
<dbReference type="Proteomes" id="UP000232164">
    <property type="component" value="Unassembled WGS sequence"/>
</dbReference>
<organism evidence="1 2">
    <name type="scientific">Rhizobium sullae</name>
    <name type="common">Rhizobium hedysari</name>
    <dbReference type="NCBI Taxonomy" id="50338"/>
    <lineage>
        <taxon>Bacteria</taxon>
        <taxon>Pseudomonadati</taxon>
        <taxon>Pseudomonadota</taxon>
        <taxon>Alphaproteobacteria</taxon>
        <taxon>Hyphomicrobiales</taxon>
        <taxon>Rhizobiaceae</taxon>
        <taxon>Rhizobium/Agrobacterium group</taxon>
        <taxon>Rhizobium</taxon>
    </lineage>
</organism>
<dbReference type="EMBL" id="PIQN01000001">
    <property type="protein sequence ID" value="PKA45519.1"/>
    <property type="molecule type" value="Genomic_DNA"/>
</dbReference>
<accession>A0A2N0DHD5</accession>
<evidence type="ECO:0000313" key="2">
    <source>
        <dbReference type="Proteomes" id="UP000232164"/>
    </source>
</evidence>
<reference evidence="1 2" key="2">
    <citation type="submission" date="2017-12" db="EMBL/GenBank/DDBJ databases">
        <title>Genome sequence of Rhizobium sullae HCNT1 isolated from Sulla coronaria nodules and featuring peculiar denitrification phenotypes.</title>
        <authorList>
            <person name="De Diego-Diaz B."/>
            <person name="Treu L."/>
            <person name="Campanaro S."/>
            <person name="Da Silva Duarte V."/>
            <person name="Basaglia M."/>
            <person name="Favaro L."/>
            <person name="Casella S."/>
            <person name="Squartini A."/>
        </authorList>
    </citation>
    <scope>NUCLEOTIDE SEQUENCE [LARGE SCALE GENOMIC DNA]</scope>
    <source>
        <strain evidence="1 2">HCNT1</strain>
    </source>
</reference>
<proteinExistence type="predicted"/>
<dbReference type="AlphaFoldDB" id="A0A2N0DHD5"/>
<protein>
    <submittedName>
        <fullName evidence="1">Uncharacterized protein</fullName>
    </submittedName>
</protein>
<evidence type="ECO:0000313" key="1">
    <source>
        <dbReference type="EMBL" id="PKA45519.1"/>
    </source>
</evidence>